<name>A0A7H0IRS6_9ACTN</name>
<proteinExistence type="predicted"/>
<evidence type="ECO:0000313" key="1">
    <source>
        <dbReference type="EMBL" id="QNP75492.1"/>
    </source>
</evidence>
<dbReference type="KEGG" id="sroi:IAG44_00110"/>
<keyword evidence="2" id="KW-1185">Reference proteome</keyword>
<sequence>MKQLDFLLGEFNLSYTNLTTEVVTTGQATSVGKVIADGRFYEITQYIPVPGITAVWLIGWSDVDKRFVSFYYDDWGHHGTFTSPGWQDGQFRITGESAVFGLTHRFVDAYETEADGTVVKKGYVHVGDDLVPGDVVRFQRA</sequence>
<evidence type="ECO:0000313" key="2">
    <source>
        <dbReference type="Proteomes" id="UP000516052"/>
    </source>
</evidence>
<dbReference type="Proteomes" id="UP000516052">
    <property type="component" value="Chromosome"/>
</dbReference>
<protein>
    <submittedName>
        <fullName evidence="1">NlmOI</fullName>
    </submittedName>
</protein>
<accession>A0A7H0IRS6</accession>
<organism evidence="1 2">
    <name type="scientific">Streptomyces roseirectus</name>
    <dbReference type="NCBI Taxonomy" id="2768066"/>
    <lineage>
        <taxon>Bacteria</taxon>
        <taxon>Bacillati</taxon>
        <taxon>Actinomycetota</taxon>
        <taxon>Actinomycetes</taxon>
        <taxon>Kitasatosporales</taxon>
        <taxon>Streptomycetaceae</taxon>
        <taxon>Streptomyces</taxon>
    </lineage>
</organism>
<reference evidence="1 2" key="1">
    <citation type="submission" date="2020-08" db="EMBL/GenBank/DDBJ databases">
        <title>A novel species.</title>
        <authorList>
            <person name="Gao J."/>
        </authorList>
    </citation>
    <scope>NUCLEOTIDE SEQUENCE [LARGE SCALE GENOMIC DNA]</scope>
    <source>
        <strain evidence="1 2">CRXT-G-22</strain>
    </source>
</reference>
<dbReference type="EMBL" id="CP060828">
    <property type="protein sequence ID" value="QNP75492.1"/>
    <property type="molecule type" value="Genomic_DNA"/>
</dbReference>
<dbReference type="AlphaFoldDB" id="A0A7H0IRS6"/>
<gene>
    <name evidence="1" type="ORF">IAG44_00110</name>
</gene>